<keyword evidence="1" id="KW-1133">Transmembrane helix</keyword>
<evidence type="ECO:0000313" key="2">
    <source>
        <dbReference type="EMBL" id="EEN63672.1"/>
    </source>
</evidence>
<dbReference type="InParanoid" id="C3Y817"/>
<dbReference type="AlphaFoldDB" id="C3Y817"/>
<dbReference type="EMBL" id="GG666490">
    <property type="protein sequence ID" value="EEN63672.1"/>
    <property type="molecule type" value="Genomic_DNA"/>
</dbReference>
<accession>C3Y817</accession>
<keyword evidence="1" id="KW-0472">Membrane</keyword>
<keyword evidence="1" id="KW-0812">Transmembrane</keyword>
<organism>
    <name type="scientific">Branchiostoma floridae</name>
    <name type="common">Florida lancelet</name>
    <name type="synonym">Amphioxus</name>
    <dbReference type="NCBI Taxonomy" id="7739"/>
    <lineage>
        <taxon>Eukaryota</taxon>
        <taxon>Metazoa</taxon>
        <taxon>Chordata</taxon>
        <taxon>Cephalochordata</taxon>
        <taxon>Leptocardii</taxon>
        <taxon>Amphioxiformes</taxon>
        <taxon>Branchiostomatidae</taxon>
        <taxon>Branchiostoma</taxon>
    </lineage>
</organism>
<feature type="transmembrane region" description="Helical" evidence="1">
    <location>
        <begin position="37"/>
        <end position="60"/>
    </location>
</feature>
<name>C3Y817_BRAFL</name>
<sequence length="110" mass="11189">MANTTAISPNISSSAVVMTTAPTSSDSAAQGMLGGEAIAAIVCATFIFVLLILAGVIAVVRAVKKSKNTVQPEHGDKNTLIVEDDAAADAAINSNDAEHEKGNITDPQIP</sequence>
<protein>
    <submittedName>
        <fullName evidence="2">Uncharacterized protein</fullName>
    </submittedName>
</protein>
<reference evidence="2" key="1">
    <citation type="journal article" date="2008" name="Nature">
        <title>The amphioxus genome and the evolution of the chordate karyotype.</title>
        <authorList>
            <consortium name="US DOE Joint Genome Institute (JGI-PGF)"/>
            <person name="Putnam N.H."/>
            <person name="Butts T."/>
            <person name="Ferrier D.E.K."/>
            <person name="Furlong R.F."/>
            <person name="Hellsten U."/>
            <person name="Kawashima T."/>
            <person name="Robinson-Rechavi M."/>
            <person name="Shoguchi E."/>
            <person name="Terry A."/>
            <person name="Yu J.-K."/>
            <person name="Benito-Gutierrez E.L."/>
            <person name="Dubchak I."/>
            <person name="Garcia-Fernandez J."/>
            <person name="Gibson-Brown J.J."/>
            <person name="Grigoriev I.V."/>
            <person name="Horton A.C."/>
            <person name="de Jong P.J."/>
            <person name="Jurka J."/>
            <person name="Kapitonov V.V."/>
            <person name="Kohara Y."/>
            <person name="Kuroki Y."/>
            <person name="Lindquist E."/>
            <person name="Lucas S."/>
            <person name="Osoegawa K."/>
            <person name="Pennacchio L.A."/>
            <person name="Salamov A.A."/>
            <person name="Satou Y."/>
            <person name="Sauka-Spengler T."/>
            <person name="Schmutz J."/>
            <person name="Shin-I T."/>
            <person name="Toyoda A."/>
            <person name="Bronner-Fraser M."/>
            <person name="Fujiyama A."/>
            <person name="Holland L.Z."/>
            <person name="Holland P.W.H."/>
            <person name="Satoh N."/>
            <person name="Rokhsar D.S."/>
        </authorList>
    </citation>
    <scope>NUCLEOTIDE SEQUENCE [LARGE SCALE GENOMIC DNA]</scope>
    <source>
        <strain evidence="2">S238N-H82</strain>
        <tissue evidence="2">Testes</tissue>
    </source>
</reference>
<gene>
    <name evidence="2" type="ORF">BRAFLDRAFT_84649</name>
</gene>
<proteinExistence type="predicted"/>
<evidence type="ECO:0000256" key="1">
    <source>
        <dbReference type="SAM" id="Phobius"/>
    </source>
</evidence>